<dbReference type="Proteomes" id="UP000799755">
    <property type="component" value="Unassembled WGS sequence"/>
</dbReference>
<name>A0ACB6QNM7_9PLEO</name>
<accession>A0ACB6QNM7</accession>
<dbReference type="EMBL" id="MU003515">
    <property type="protein sequence ID" value="KAF2468619.1"/>
    <property type="molecule type" value="Genomic_DNA"/>
</dbReference>
<keyword evidence="2" id="KW-1185">Reference proteome</keyword>
<evidence type="ECO:0000313" key="2">
    <source>
        <dbReference type="Proteomes" id="UP000799755"/>
    </source>
</evidence>
<protein>
    <submittedName>
        <fullName evidence="1">Uncharacterized protein</fullName>
    </submittedName>
</protein>
<proteinExistence type="predicted"/>
<gene>
    <name evidence="1" type="ORF">BDR25DRAFT_357557</name>
</gene>
<sequence length="580" mass="64963">MVAKSLSGIGTTLSNILGHEAARFVCPQEAAWGIQCYLVEIAGSPRVHRSCGLACLTASRRRSDTSNALMRPALTGPFVEEALMEPMKISRDELELSALFGGLFEHFRAVRLVRSIPFTGLISFTSRLGHLITIFYPDTSVRLSIHGVGDSYFALANDMLEFLSAETLSASKCSRASFLSDSDLLYFMFISNFDKNSCYYLLFRLTSIIATVMCGPVTVLSSLTFRLSQSGIPLLSSAAGNHTRARKRGVFLMQRMSHALLSYVGFSFLWLIPGKGRISSSLGLQSNMSRYHATYLVYPGARKSAPSQQPYISLCCDPDDHLPNFEEGASESVSVQFSDDEFPKIVPLVSDTDDDEYMPSESEDGRPNRKLDRIASVCPGMPAKLLPMKGVTQAPSLIWVRVSQRPRIQMYLYFHIDPRLGDWYARYQNLRKRTWTSNIPAERKELIATMYRELALARNYLINAGLWDGEIFYFGTGAPTYVRDILNQAQDRLRAVKQSNLGWFDQTVGSPMRHRKSNIPTLCSSCTWLTLPLKFKNEGLSAPFMVIGRDGKAISEKLVVPFQTVCISFKLTDLHHYLDL</sequence>
<comment type="caution">
    <text evidence="1">The sequence shown here is derived from an EMBL/GenBank/DDBJ whole genome shotgun (WGS) entry which is preliminary data.</text>
</comment>
<organism evidence="1 2">
    <name type="scientific">Lindgomyces ingoldianus</name>
    <dbReference type="NCBI Taxonomy" id="673940"/>
    <lineage>
        <taxon>Eukaryota</taxon>
        <taxon>Fungi</taxon>
        <taxon>Dikarya</taxon>
        <taxon>Ascomycota</taxon>
        <taxon>Pezizomycotina</taxon>
        <taxon>Dothideomycetes</taxon>
        <taxon>Pleosporomycetidae</taxon>
        <taxon>Pleosporales</taxon>
        <taxon>Lindgomycetaceae</taxon>
        <taxon>Lindgomyces</taxon>
    </lineage>
</organism>
<evidence type="ECO:0000313" key="1">
    <source>
        <dbReference type="EMBL" id="KAF2468619.1"/>
    </source>
</evidence>
<reference evidence="1" key="1">
    <citation type="journal article" date="2020" name="Stud. Mycol.">
        <title>101 Dothideomycetes genomes: a test case for predicting lifestyles and emergence of pathogens.</title>
        <authorList>
            <person name="Haridas S."/>
            <person name="Albert R."/>
            <person name="Binder M."/>
            <person name="Bloem J."/>
            <person name="Labutti K."/>
            <person name="Salamov A."/>
            <person name="Andreopoulos B."/>
            <person name="Baker S."/>
            <person name="Barry K."/>
            <person name="Bills G."/>
            <person name="Bluhm B."/>
            <person name="Cannon C."/>
            <person name="Castanera R."/>
            <person name="Culley D."/>
            <person name="Daum C."/>
            <person name="Ezra D."/>
            <person name="Gonzalez J."/>
            <person name="Henrissat B."/>
            <person name="Kuo A."/>
            <person name="Liang C."/>
            <person name="Lipzen A."/>
            <person name="Lutzoni F."/>
            <person name="Magnuson J."/>
            <person name="Mondo S."/>
            <person name="Nolan M."/>
            <person name="Ohm R."/>
            <person name="Pangilinan J."/>
            <person name="Park H.-J."/>
            <person name="Ramirez L."/>
            <person name="Alfaro M."/>
            <person name="Sun H."/>
            <person name="Tritt A."/>
            <person name="Yoshinaga Y."/>
            <person name="Zwiers L.-H."/>
            <person name="Turgeon B."/>
            <person name="Goodwin S."/>
            <person name="Spatafora J."/>
            <person name="Crous P."/>
            <person name="Grigoriev I."/>
        </authorList>
    </citation>
    <scope>NUCLEOTIDE SEQUENCE</scope>
    <source>
        <strain evidence="1">ATCC 200398</strain>
    </source>
</reference>